<dbReference type="CDD" id="cd01392">
    <property type="entry name" value="HTH_LacI"/>
    <property type="match status" value="1"/>
</dbReference>
<evidence type="ECO:0000256" key="3">
    <source>
        <dbReference type="ARBA" id="ARBA00023163"/>
    </source>
</evidence>
<protein>
    <submittedName>
        <fullName evidence="5">LacI family DNA-binding transcriptional regulator</fullName>
    </submittedName>
</protein>
<gene>
    <name evidence="5" type="ORF">GQS40_04535</name>
</gene>
<dbReference type="AlphaFoldDB" id="A0A6L7A9A2"/>
<dbReference type="Proteomes" id="UP000478636">
    <property type="component" value="Unassembled WGS sequence"/>
</dbReference>
<dbReference type="GO" id="GO:0003700">
    <property type="term" value="F:DNA-binding transcription factor activity"/>
    <property type="evidence" value="ECO:0007669"/>
    <property type="project" value="TreeGrafter"/>
</dbReference>
<dbReference type="GO" id="GO:0000976">
    <property type="term" value="F:transcription cis-regulatory region binding"/>
    <property type="evidence" value="ECO:0007669"/>
    <property type="project" value="TreeGrafter"/>
</dbReference>
<accession>A0A6L7A9A2</accession>
<dbReference type="Gene3D" id="3.40.50.2300">
    <property type="match status" value="2"/>
</dbReference>
<keyword evidence="1" id="KW-0805">Transcription regulation</keyword>
<evidence type="ECO:0000256" key="1">
    <source>
        <dbReference type="ARBA" id="ARBA00023015"/>
    </source>
</evidence>
<dbReference type="CDD" id="cd06267">
    <property type="entry name" value="PBP1_LacI_sugar_binding-like"/>
    <property type="match status" value="1"/>
</dbReference>
<evidence type="ECO:0000313" key="6">
    <source>
        <dbReference type="Proteomes" id="UP000478636"/>
    </source>
</evidence>
<dbReference type="SMART" id="SM00354">
    <property type="entry name" value="HTH_LACI"/>
    <property type="match status" value="1"/>
</dbReference>
<organism evidence="5 6">
    <name type="scientific">Leuconostoc lactis</name>
    <dbReference type="NCBI Taxonomy" id="1246"/>
    <lineage>
        <taxon>Bacteria</taxon>
        <taxon>Bacillati</taxon>
        <taxon>Bacillota</taxon>
        <taxon>Bacilli</taxon>
        <taxon>Lactobacillales</taxon>
        <taxon>Lactobacillaceae</taxon>
        <taxon>Leuconostoc</taxon>
    </lineage>
</organism>
<dbReference type="InterPro" id="IPR010982">
    <property type="entry name" value="Lambda_DNA-bd_dom_sf"/>
</dbReference>
<dbReference type="PROSITE" id="PS00356">
    <property type="entry name" value="HTH_LACI_1"/>
    <property type="match status" value="1"/>
</dbReference>
<keyword evidence="3" id="KW-0804">Transcription</keyword>
<dbReference type="InterPro" id="IPR028082">
    <property type="entry name" value="Peripla_BP_I"/>
</dbReference>
<evidence type="ECO:0000313" key="5">
    <source>
        <dbReference type="EMBL" id="MWN20940.1"/>
    </source>
</evidence>
<dbReference type="Pfam" id="PF13377">
    <property type="entry name" value="Peripla_BP_3"/>
    <property type="match status" value="1"/>
</dbReference>
<name>A0A6L7A9A2_LEULA</name>
<comment type="caution">
    <text evidence="5">The sequence shown here is derived from an EMBL/GenBank/DDBJ whole genome shotgun (WGS) entry which is preliminary data.</text>
</comment>
<dbReference type="PANTHER" id="PTHR30146:SF154">
    <property type="entry name" value="TRANSCRIPTION REGULATOR, MEMBER OF GALR FAMILY"/>
    <property type="match status" value="1"/>
</dbReference>
<dbReference type="InterPro" id="IPR046335">
    <property type="entry name" value="LacI/GalR-like_sensor"/>
</dbReference>
<dbReference type="PANTHER" id="PTHR30146">
    <property type="entry name" value="LACI-RELATED TRANSCRIPTIONAL REPRESSOR"/>
    <property type="match status" value="1"/>
</dbReference>
<keyword evidence="2 5" id="KW-0238">DNA-binding</keyword>
<dbReference type="Gene3D" id="1.10.260.40">
    <property type="entry name" value="lambda repressor-like DNA-binding domains"/>
    <property type="match status" value="1"/>
</dbReference>
<evidence type="ECO:0000259" key="4">
    <source>
        <dbReference type="PROSITE" id="PS50932"/>
    </source>
</evidence>
<dbReference type="EMBL" id="WSZI01000013">
    <property type="protein sequence ID" value="MWN20940.1"/>
    <property type="molecule type" value="Genomic_DNA"/>
</dbReference>
<dbReference type="InterPro" id="IPR000843">
    <property type="entry name" value="HTH_LacI"/>
</dbReference>
<reference evidence="5 6" key="1">
    <citation type="submission" date="2019-12" db="EMBL/GenBank/DDBJ databases">
        <title>Complete genome sequence of Leuconostoc lactis strain AVN1 provides insights into metabolic potential.</title>
        <authorList>
            <person name="Besrour N."/>
            <person name="Najjari A."/>
            <person name="Fhoula I."/>
            <person name="Jaballah S."/>
            <person name="Klibi N."/>
            <person name="Ouzari H.I."/>
        </authorList>
    </citation>
    <scope>NUCLEOTIDE SEQUENCE [LARGE SCALE GENOMIC DNA]</scope>
    <source>
        <strain evidence="5 6">AVN1</strain>
    </source>
</reference>
<evidence type="ECO:0000256" key="2">
    <source>
        <dbReference type="ARBA" id="ARBA00023125"/>
    </source>
</evidence>
<dbReference type="PROSITE" id="PS50932">
    <property type="entry name" value="HTH_LACI_2"/>
    <property type="match status" value="1"/>
</dbReference>
<dbReference type="SUPFAM" id="SSF47413">
    <property type="entry name" value="lambda repressor-like DNA-binding domains"/>
    <property type="match status" value="1"/>
</dbReference>
<proteinExistence type="predicted"/>
<feature type="domain" description="HTH lacI-type" evidence="4">
    <location>
        <begin position="2"/>
        <end position="56"/>
    </location>
</feature>
<dbReference type="Pfam" id="PF00356">
    <property type="entry name" value="LacI"/>
    <property type="match status" value="1"/>
</dbReference>
<dbReference type="SUPFAM" id="SSF53822">
    <property type="entry name" value="Periplasmic binding protein-like I"/>
    <property type="match status" value="1"/>
</dbReference>
<sequence>MANLADVAHRAHVSKMTVSRVINHPEKVSKEVRDAVRAAIEAVGYQPNRMAQALVTNRHYVIEFLVLEDVVTVEPNYAILLLQLADLLNKKGYTLQISTKIQNNHQIDGVIVSGWRHADLAVLEALNVPVVLYGESPLDHDMAFVDSDNRLGTTLATQHLIQAGYDKIIYIGMQVDLPFMREREQGYLATMAANKRVSRVYTVANHSHEAERLIDNLMPHLPENTGIVCATDRIALGVVRALGRNHGIPDKYGVVGFDGVFIDQITSPQLTTIRQPFEQIAQALVDNLFLQLNNGELGMQRLAPDLIIRDTTRH</sequence>